<dbReference type="GO" id="GO:0016853">
    <property type="term" value="F:isomerase activity"/>
    <property type="evidence" value="ECO:0007669"/>
    <property type="project" value="UniProtKB-KW"/>
</dbReference>
<accession>A0A5Q2N3N6</accession>
<evidence type="ECO:0000313" key="4">
    <source>
        <dbReference type="Proteomes" id="UP000366051"/>
    </source>
</evidence>
<evidence type="ECO:0000256" key="1">
    <source>
        <dbReference type="ARBA" id="ARBA00007637"/>
    </source>
</evidence>
<dbReference type="KEGG" id="hcv:FTV88_1043"/>
<proteinExistence type="inferred from homology"/>
<evidence type="ECO:0000259" key="2">
    <source>
        <dbReference type="Pfam" id="PF01370"/>
    </source>
</evidence>
<reference evidence="4" key="1">
    <citation type="submission" date="2019-11" db="EMBL/GenBank/DDBJ databases">
        <title>Genome sequence of Heliorestis convoluta strain HH, an alkaliphilic and minimalistic phototrophic bacterium from a soda lake in Egypt.</title>
        <authorList>
            <person name="Dewey E.D."/>
            <person name="Stokes L.M."/>
            <person name="Burchell B.M."/>
            <person name="Shaffer K.N."/>
            <person name="Huntington A.M."/>
            <person name="Baker J.M."/>
            <person name="Nadendla S."/>
            <person name="Giglio M.G."/>
            <person name="Touchman J.W."/>
            <person name="Blankenship R.E."/>
            <person name="Madigan M.T."/>
            <person name="Sattley W.M."/>
        </authorList>
    </citation>
    <scope>NUCLEOTIDE SEQUENCE [LARGE SCALE GENOMIC DNA]</scope>
    <source>
        <strain evidence="4">HH</strain>
    </source>
</reference>
<dbReference type="RefSeq" id="WP_153724628.1">
    <property type="nucleotide sequence ID" value="NZ_CP045875.1"/>
</dbReference>
<sequence>MKVLVTGGAGFIGSHIVDALIKENHTVTVVDNLSQGKLEQVHQEADFYQIDICSPELIKLIKKAAPEVIIHQAAQIKVNNSIEDPIFDARVNLIGTLNLLESAAQCGVRKITYASSAAVYGEPAYLAIDEDHPVNPISPYGVSKYAPEMYLKHYKNIHNLDYTVLRYANVYGPRQDASGEGGVVALFCDRLIQGETLTIHGDGEQTRDFIYVGDVASANLATLTKGDGSIYNVGCNRPTSINELTKILSHANHQSIKTKYTIPRPGDIKESYLNSIKAQRELDWKPQWSLHKGLAETLGSYRKDNRHLRVKVS</sequence>
<protein>
    <submittedName>
        <fullName evidence="3">3-beta hydroxysteroid dehydrogenase/isomerase family protein</fullName>
        <ecNumber evidence="3">1.1.1.-</ecNumber>
    </submittedName>
</protein>
<dbReference type="InterPro" id="IPR001509">
    <property type="entry name" value="Epimerase_deHydtase"/>
</dbReference>
<dbReference type="Proteomes" id="UP000366051">
    <property type="component" value="Chromosome"/>
</dbReference>
<keyword evidence="3" id="KW-0413">Isomerase</keyword>
<dbReference type="Gene3D" id="3.90.25.10">
    <property type="entry name" value="UDP-galactose 4-epimerase, domain 1"/>
    <property type="match status" value="1"/>
</dbReference>
<dbReference type="OrthoDB" id="142826at2"/>
<comment type="similarity">
    <text evidence="1">Belongs to the NAD(P)-dependent epimerase/dehydratase family.</text>
</comment>
<gene>
    <name evidence="3" type="ORF">FTV88_1043</name>
</gene>
<dbReference type="InterPro" id="IPR036291">
    <property type="entry name" value="NAD(P)-bd_dom_sf"/>
</dbReference>
<dbReference type="PRINTS" id="PR01713">
    <property type="entry name" value="NUCEPIMERASE"/>
</dbReference>
<evidence type="ECO:0000313" key="3">
    <source>
        <dbReference type="EMBL" id="QGG47195.1"/>
    </source>
</evidence>
<keyword evidence="4" id="KW-1185">Reference proteome</keyword>
<keyword evidence="3" id="KW-0560">Oxidoreductase</keyword>
<name>A0A5Q2N3N6_9FIRM</name>
<dbReference type="GO" id="GO:0016491">
    <property type="term" value="F:oxidoreductase activity"/>
    <property type="evidence" value="ECO:0007669"/>
    <property type="project" value="UniProtKB-KW"/>
</dbReference>
<dbReference type="PANTHER" id="PTHR43000">
    <property type="entry name" value="DTDP-D-GLUCOSE 4,6-DEHYDRATASE-RELATED"/>
    <property type="match status" value="1"/>
</dbReference>
<dbReference type="Gene3D" id="3.40.50.720">
    <property type="entry name" value="NAD(P)-binding Rossmann-like Domain"/>
    <property type="match status" value="1"/>
</dbReference>
<dbReference type="EMBL" id="CP045875">
    <property type="protein sequence ID" value="QGG47195.1"/>
    <property type="molecule type" value="Genomic_DNA"/>
</dbReference>
<dbReference type="EC" id="1.1.1.-" evidence="3"/>
<dbReference type="Pfam" id="PF01370">
    <property type="entry name" value="Epimerase"/>
    <property type="match status" value="1"/>
</dbReference>
<dbReference type="SUPFAM" id="SSF51735">
    <property type="entry name" value="NAD(P)-binding Rossmann-fold domains"/>
    <property type="match status" value="1"/>
</dbReference>
<feature type="domain" description="NAD-dependent epimerase/dehydratase" evidence="2">
    <location>
        <begin position="3"/>
        <end position="234"/>
    </location>
</feature>
<organism evidence="3 4">
    <name type="scientific">Heliorestis convoluta</name>
    <dbReference type="NCBI Taxonomy" id="356322"/>
    <lineage>
        <taxon>Bacteria</taxon>
        <taxon>Bacillati</taxon>
        <taxon>Bacillota</taxon>
        <taxon>Clostridia</taxon>
        <taxon>Eubacteriales</taxon>
        <taxon>Heliobacteriaceae</taxon>
        <taxon>Heliorestis</taxon>
    </lineage>
</organism>
<dbReference type="AlphaFoldDB" id="A0A5Q2N3N6"/>